<protein>
    <submittedName>
        <fullName evidence="3">Uncharacterized protein</fullName>
    </submittedName>
</protein>
<keyword evidence="4" id="KW-1185">Reference proteome</keyword>
<feature type="signal peptide" evidence="2">
    <location>
        <begin position="1"/>
        <end position="18"/>
    </location>
</feature>
<comment type="caution">
    <text evidence="3">The sequence shown here is derived from an EMBL/GenBank/DDBJ whole genome shotgun (WGS) entry which is preliminary data.</text>
</comment>
<feature type="compositionally biased region" description="Polar residues" evidence="1">
    <location>
        <begin position="198"/>
        <end position="211"/>
    </location>
</feature>
<evidence type="ECO:0000313" key="4">
    <source>
        <dbReference type="Proteomes" id="UP000306102"/>
    </source>
</evidence>
<evidence type="ECO:0000256" key="1">
    <source>
        <dbReference type="SAM" id="MobiDB-lite"/>
    </source>
</evidence>
<organism evidence="3 4">
    <name type="scientific">Camellia sinensis var. sinensis</name>
    <name type="common">China tea</name>
    <dbReference type="NCBI Taxonomy" id="542762"/>
    <lineage>
        <taxon>Eukaryota</taxon>
        <taxon>Viridiplantae</taxon>
        <taxon>Streptophyta</taxon>
        <taxon>Embryophyta</taxon>
        <taxon>Tracheophyta</taxon>
        <taxon>Spermatophyta</taxon>
        <taxon>Magnoliopsida</taxon>
        <taxon>eudicotyledons</taxon>
        <taxon>Gunneridae</taxon>
        <taxon>Pentapetalae</taxon>
        <taxon>asterids</taxon>
        <taxon>Ericales</taxon>
        <taxon>Theaceae</taxon>
        <taxon>Camellia</taxon>
    </lineage>
</organism>
<feature type="region of interest" description="Disordered" evidence="1">
    <location>
        <begin position="296"/>
        <end position="320"/>
    </location>
</feature>
<feature type="compositionally biased region" description="Low complexity" evidence="1">
    <location>
        <begin position="224"/>
        <end position="245"/>
    </location>
</feature>
<dbReference type="AlphaFoldDB" id="A0A4S4DWJ9"/>
<evidence type="ECO:0000313" key="3">
    <source>
        <dbReference type="EMBL" id="THG07720.1"/>
    </source>
</evidence>
<dbReference type="PANTHER" id="PTHR34683:SF3">
    <property type="entry name" value="CASP-LIKE PROTEIN"/>
    <property type="match status" value="1"/>
</dbReference>
<name>A0A4S4DWJ9_CAMSN</name>
<feature type="region of interest" description="Disordered" evidence="1">
    <location>
        <begin position="177"/>
        <end position="245"/>
    </location>
</feature>
<evidence type="ECO:0000256" key="2">
    <source>
        <dbReference type="SAM" id="SignalP"/>
    </source>
</evidence>
<proteinExistence type="predicted"/>
<gene>
    <name evidence="3" type="ORF">TEA_029076</name>
</gene>
<dbReference type="PANTHER" id="PTHR34683">
    <property type="entry name" value="EXPRESSED PROTEIN-RELATED"/>
    <property type="match status" value="1"/>
</dbReference>
<accession>A0A4S4DWJ9</accession>
<reference evidence="3 4" key="1">
    <citation type="journal article" date="2018" name="Proc. Natl. Acad. Sci. U.S.A.">
        <title>Draft genome sequence of Camellia sinensis var. sinensis provides insights into the evolution of the tea genome and tea quality.</title>
        <authorList>
            <person name="Wei C."/>
            <person name="Yang H."/>
            <person name="Wang S."/>
            <person name="Zhao J."/>
            <person name="Liu C."/>
            <person name="Gao L."/>
            <person name="Xia E."/>
            <person name="Lu Y."/>
            <person name="Tai Y."/>
            <person name="She G."/>
            <person name="Sun J."/>
            <person name="Cao H."/>
            <person name="Tong W."/>
            <person name="Gao Q."/>
            <person name="Li Y."/>
            <person name="Deng W."/>
            <person name="Jiang X."/>
            <person name="Wang W."/>
            <person name="Chen Q."/>
            <person name="Zhang S."/>
            <person name="Li H."/>
            <person name="Wu J."/>
            <person name="Wang P."/>
            <person name="Li P."/>
            <person name="Shi C."/>
            <person name="Zheng F."/>
            <person name="Jian J."/>
            <person name="Huang B."/>
            <person name="Shan D."/>
            <person name="Shi M."/>
            <person name="Fang C."/>
            <person name="Yue Y."/>
            <person name="Li F."/>
            <person name="Li D."/>
            <person name="Wei S."/>
            <person name="Han B."/>
            <person name="Jiang C."/>
            <person name="Yin Y."/>
            <person name="Xia T."/>
            <person name="Zhang Z."/>
            <person name="Bennetzen J.L."/>
            <person name="Zhao S."/>
            <person name="Wan X."/>
        </authorList>
    </citation>
    <scope>NUCLEOTIDE SEQUENCE [LARGE SCALE GENOMIC DNA]</scope>
    <source>
        <strain evidence="4">cv. Shuchazao</strain>
        <tissue evidence="3">Leaf</tissue>
    </source>
</reference>
<dbReference type="EMBL" id="SDRB02009827">
    <property type="protein sequence ID" value="THG07720.1"/>
    <property type="molecule type" value="Genomic_DNA"/>
</dbReference>
<feature type="chain" id="PRO_5020588423" evidence="2">
    <location>
        <begin position="19"/>
        <end position="320"/>
    </location>
</feature>
<sequence>MKGSCTLVASMLAASTVALTSSSSSSTSPDRDLSFNPCFIEMHSSSSSSSFSDKGGVSDSLLSSSGKDKFAPRFDGLRFIETLVTAHRHVFNTDDGLARLRGGASHVHLYCSSFLNLCANAAFLLSSSIVLGIETGGTACSETGGTLSPEPPGLTVIDMPPSLTSIEGDKIFLSSQLPHHTDDSSSLDLTTTVGPAQERSTSALRSTTPSTRPAYYVIEPPGSPRTSTPTPTSGELDLSLQSPSSLPQSLAPYALDSCLSTALKSLSLKKKDPEELQPSSRFPKLLRYDAPSSLVPHISEPPSPSLVDIGLYSLGPPTAR</sequence>
<keyword evidence="2" id="KW-0732">Signal</keyword>
<dbReference type="Proteomes" id="UP000306102">
    <property type="component" value="Unassembled WGS sequence"/>
</dbReference>